<dbReference type="RefSeq" id="WP_171088497.1">
    <property type="nucleotide sequence ID" value="NZ_JABAIV010000013.1"/>
</dbReference>
<organism evidence="1 2">
    <name type="scientific">Telluria aromaticivorans</name>
    <dbReference type="NCBI Taxonomy" id="2725995"/>
    <lineage>
        <taxon>Bacteria</taxon>
        <taxon>Pseudomonadati</taxon>
        <taxon>Pseudomonadota</taxon>
        <taxon>Betaproteobacteria</taxon>
        <taxon>Burkholderiales</taxon>
        <taxon>Oxalobacteraceae</taxon>
        <taxon>Telluria group</taxon>
        <taxon>Telluria</taxon>
    </lineage>
</organism>
<comment type="caution">
    <text evidence="1">The sequence shown here is derived from an EMBL/GenBank/DDBJ whole genome shotgun (WGS) entry which is preliminary data.</text>
</comment>
<dbReference type="Gene3D" id="3.30.700.10">
    <property type="entry name" value="Glycoprotein, Type 4 Pilin"/>
    <property type="match status" value="1"/>
</dbReference>
<dbReference type="EMBL" id="JABAIV010000013">
    <property type="protein sequence ID" value="NNG25707.1"/>
    <property type="molecule type" value="Genomic_DNA"/>
</dbReference>
<dbReference type="InterPro" id="IPR012902">
    <property type="entry name" value="N_methyl_site"/>
</dbReference>
<gene>
    <name evidence="1" type="ORF">HGB41_22230</name>
</gene>
<dbReference type="Proteomes" id="UP000533905">
    <property type="component" value="Unassembled WGS sequence"/>
</dbReference>
<keyword evidence="2" id="KW-1185">Reference proteome</keyword>
<sequence length="152" mass="15405">MKAARGFTMVELVLVVLLIGVIAAIGVPKLMGNNTMAASAFGDEVVSALRTAQKSAVARRRLVCANVGATSVTLTQAVAAGATNCTTPVNGEIYATTTQGVTAVGQALFFQPNGLITSDAAGATVARGTVTIELDGTARRAIVFEGSTGYVQ</sequence>
<proteinExistence type="predicted"/>
<evidence type="ECO:0000313" key="2">
    <source>
        <dbReference type="Proteomes" id="UP000533905"/>
    </source>
</evidence>
<dbReference type="Pfam" id="PF07963">
    <property type="entry name" value="N_methyl"/>
    <property type="match status" value="1"/>
</dbReference>
<evidence type="ECO:0000313" key="1">
    <source>
        <dbReference type="EMBL" id="NNG25707.1"/>
    </source>
</evidence>
<dbReference type="SUPFAM" id="SSF54523">
    <property type="entry name" value="Pili subunits"/>
    <property type="match status" value="1"/>
</dbReference>
<accession>A0A7Y2P181</accession>
<protein>
    <submittedName>
        <fullName evidence="1">Prepilin-type N-terminal cleavage/methylation domain-containing protein</fullName>
    </submittedName>
</protein>
<dbReference type="InterPro" id="IPR045584">
    <property type="entry name" value="Pilin-like"/>
</dbReference>
<reference evidence="1 2" key="1">
    <citation type="submission" date="2020-04" db="EMBL/GenBank/DDBJ databases">
        <title>Massilia sp. nov., a cold adapted bacteria isolated from Arctic soil.</title>
        <authorList>
            <person name="Son J."/>
            <person name="Ka J.-O."/>
        </authorList>
    </citation>
    <scope>NUCLEOTIDE SEQUENCE [LARGE SCALE GENOMIC DNA]</scope>
    <source>
        <strain evidence="1 2">ML15P13</strain>
    </source>
</reference>
<dbReference type="AlphaFoldDB" id="A0A7Y2P181"/>
<dbReference type="NCBIfam" id="TIGR02532">
    <property type="entry name" value="IV_pilin_GFxxxE"/>
    <property type="match status" value="1"/>
</dbReference>
<name>A0A7Y2P181_9BURK</name>